<feature type="domain" description="Fumarase C C-terminal" evidence="4">
    <location>
        <begin position="407"/>
        <end position="459"/>
    </location>
</feature>
<comment type="caution">
    <text evidence="5">The sequence shown here is derived from an EMBL/GenBank/DDBJ whole genome shotgun (WGS) entry which is preliminary data.</text>
</comment>
<keyword evidence="1 5" id="KW-0456">Lyase</keyword>
<dbReference type="RefSeq" id="WP_020580900.1">
    <property type="nucleotide sequence ID" value="NZ_JOJP01000001.1"/>
</dbReference>
<dbReference type="InterPro" id="IPR018951">
    <property type="entry name" value="Fumarase_C_C"/>
</dbReference>
<sequence>MPNRSRIEKDSLGEVSVPAEALYGAQTQRAVNNFHISNQPLPPTFIRAIAQIKQAAAKANHELGLLSEELANAIARACDQVIQGNFPGNYEQQFPVDIYQTGSGTSSNMNVNEVITQLVKRKNHLEVSANDHVNMGQSSNDVIPSAIHVAASEMVKHQLMPAVDHLLKILDQREQELGSIVKTGRTHLMDAMPVTFEQEISGWKALVLQDRQRFQQCMERLNSLAIGGTAVGTGTNTHRDFAIKVCEHLHRTTGITFKPSDNFFASLSLPSAALELSSTLKSLATTLTKVANDLRWMNSGPLAGLGEIEMTALQPGSSIMPGKVNPVICECVLMASAQITGFDTAITIGAQSSNFQLNTMLPMIGSNLIKGITLASNSCRLLADKALADFKVKQEHIDEALYKNPILITALNPVIGYMKAAEIAKQAYTEKRSVFEVAKEKTNLSESELKKLLDPILLTKGGLAE</sequence>
<gene>
    <name evidence="5" type="primary">aspA</name>
    <name evidence="5" type="ORF">GV64_07005</name>
</gene>
<evidence type="ECO:0000313" key="6">
    <source>
        <dbReference type="Proteomes" id="UP000027997"/>
    </source>
</evidence>
<feature type="coiled-coil region" evidence="2">
    <location>
        <begin position="49"/>
        <end position="76"/>
    </location>
</feature>
<dbReference type="Gene3D" id="1.10.275.10">
    <property type="entry name" value="Fumarase/aspartase (N-terminal domain)"/>
    <property type="match status" value="1"/>
</dbReference>
<dbReference type="FunFam" id="1.20.200.10:FF:000001">
    <property type="entry name" value="Fumarate hydratase, mitochondrial"/>
    <property type="match status" value="1"/>
</dbReference>
<dbReference type="GO" id="GO:0005829">
    <property type="term" value="C:cytosol"/>
    <property type="evidence" value="ECO:0007669"/>
    <property type="project" value="TreeGrafter"/>
</dbReference>
<dbReference type="InterPro" id="IPR022761">
    <property type="entry name" value="Fumarate_lyase_N"/>
</dbReference>
<dbReference type="EMBL" id="JOJP01000001">
    <property type="protein sequence ID" value="KEI70519.1"/>
    <property type="molecule type" value="Genomic_DNA"/>
</dbReference>
<dbReference type="PRINTS" id="PR00149">
    <property type="entry name" value="FUMRATELYASE"/>
</dbReference>
<keyword evidence="2" id="KW-0175">Coiled coil</keyword>
<dbReference type="AlphaFoldDB" id="A0A081K8P3"/>
<proteinExistence type="predicted"/>
<dbReference type="GO" id="GO:0008797">
    <property type="term" value="F:aspartate ammonia-lyase activity"/>
    <property type="evidence" value="ECO:0007669"/>
    <property type="project" value="UniProtKB-EC"/>
</dbReference>
<keyword evidence="6" id="KW-1185">Reference proteome</keyword>
<dbReference type="InterPro" id="IPR020557">
    <property type="entry name" value="Fumarate_lyase_CS"/>
</dbReference>
<dbReference type="Gene3D" id="1.20.200.10">
    <property type="entry name" value="Fumarase/aspartase (Central domain)"/>
    <property type="match status" value="1"/>
</dbReference>
<dbReference type="Proteomes" id="UP000027997">
    <property type="component" value="Unassembled WGS sequence"/>
</dbReference>
<evidence type="ECO:0000259" key="3">
    <source>
        <dbReference type="Pfam" id="PF00206"/>
    </source>
</evidence>
<evidence type="ECO:0000256" key="1">
    <source>
        <dbReference type="ARBA" id="ARBA00023239"/>
    </source>
</evidence>
<dbReference type="InterPro" id="IPR051546">
    <property type="entry name" value="Aspartate_Ammonia-Lyase"/>
</dbReference>
<dbReference type="Pfam" id="PF00206">
    <property type="entry name" value="Lyase_1"/>
    <property type="match status" value="1"/>
</dbReference>
<evidence type="ECO:0000313" key="5">
    <source>
        <dbReference type="EMBL" id="KEI70519.1"/>
    </source>
</evidence>
<dbReference type="GO" id="GO:0006099">
    <property type="term" value="P:tricarboxylic acid cycle"/>
    <property type="evidence" value="ECO:0007669"/>
    <property type="project" value="InterPro"/>
</dbReference>
<dbReference type="InterPro" id="IPR000362">
    <property type="entry name" value="Fumarate_lyase_fam"/>
</dbReference>
<dbReference type="PANTHER" id="PTHR42696">
    <property type="entry name" value="ASPARTATE AMMONIA-LYASE"/>
    <property type="match status" value="1"/>
</dbReference>
<reference evidence="5 6" key="1">
    <citation type="submission" date="2014-06" db="EMBL/GenBank/DDBJ databases">
        <title>Whole Genome Sequences of Three Symbiotic Endozoicomonas Bacteria.</title>
        <authorList>
            <person name="Neave M.J."/>
            <person name="Apprill A."/>
            <person name="Voolstra C.R."/>
        </authorList>
    </citation>
    <scope>NUCLEOTIDE SEQUENCE [LARGE SCALE GENOMIC DNA]</scope>
    <source>
        <strain evidence="5 6">DSM 22380</strain>
    </source>
</reference>
<protein>
    <submittedName>
        <fullName evidence="5">Aspartate ammonia-lyase</fullName>
        <ecNumber evidence="5">4.3.1.1</ecNumber>
    </submittedName>
</protein>
<accession>A0A081K8P3</accession>
<evidence type="ECO:0000259" key="4">
    <source>
        <dbReference type="Pfam" id="PF10415"/>
    </source>
</evidence>
<dbReference type="STRING" id="305900.GV64_07005"/>
<dbReference type="InterPro" id="IPR008948">
    <property type="entry name" value="L-Aspartase-like"/>
</dbReference>
<evidence type="ECO:0000256" key="2">
    <source>
        <dbReference type="SAM" id="Coils"/>
    </source>
</evidence>
<dbReference type="Pfam" id="PF10415">
    <property type="entry name" value="FumaraseC_C"/>
    <property type="match status" value="1"/>
</dbReference>
<dbReference type="GO" id="GO:0006531">
    <property type="term" value="P:aspartate metabolic process"/>
    <property type="evidence" value="ECO:0007669"/>
    <property type="project" value="TreeGrafter"/>
</dbReference>
<dbReference type="SUPFAM" id="SSF48557">
    <property type="entry name" value="L-aspartase-like"/>
    <property type="match status" value="1"/>
</dbReference>
<dbReference type="EC" id="4.3.1.1" evidence="5"/>
<name>A0A081K8P3_9GAMM</name>
<dbReference type="PANTHER" id="PTHR42696:SF2">
    <property type="entry name" value="ASPARTATE AMMONIA-LYASE"/>
    <property type="match status" value="1"/>
</dbReference>
<dbReference type="PROSITE" id="PS00163">
    <property type="entry name" value="FUMARATE_LYASES"/>
    <property type="match status" value="1"/>
</dbReference>
<dbReference type="FunFam" id="1.10.275.10:FF:000001">
    <property type="entry name" value="Fumarate hydratase, mitochondrial"/>
    <property type="match status" value="1"/>
</dbReference>
<dbReference type="InterPro" id="IPR024083">
    <property type="entry name" value="Fumarase/histidase_N"/>
</dbReference>
<organism evidence="5 6">
    <name type="scientific">Endozoicomonas elysicola</name>
    <dbReference type="NCBI Taxonomy" id="305900"/>
    <lineage>
        <taxon>Bacteria</taxon>
        <taxon>Pseudomonadati</taxon>
        <taxon>Pseudomonadota</taxon>
        <taxon>Gammaproteobacteria</taxon>
        <taxon>Oceanospirillales</taxon>
        <taxon>Endozoicomonadaceae</taxon>
        <taxon>Endozoicomonas</taxon>
    </lineage>
</organism>
<dbReference type="FunFam" id="1.10.40.30:FF:000002">
    <property type="entry name" value="Fumarate hydratase class II"/>
    <property type="match status" value="1"/>
</dbReference>
<feature type="domain" description="Fumarate lyase N-terminal" evidence="3">
    <location>
        <begin position="13"/>
        <end position="341"/>
    </location>
</feature>
<dbReference type="eggNOG" id="COG0114">
    <property type="taxonomic scope" value="Bacteria"/>
</dbReference>
<dbReference type="Gene3D" id="1.10.40.30">
    <property type="entry name" value="Fumarase/aspartase (C-terminal domain)"/>
    <property type="match status" value="1"/>
</dbReference>
<dbReference type="PRINTS" id="PR00145">
    <property type="entry name" value="ARGSUCLYASE"/>
</dbReference>